<evidence type="ECO:0000313" key="1">
    <source>
        <dbReference type="EMBL" id="OWZ04437.1"/>
    </source>
</evidence>
<reference evidence="2" key="1">
    <citation type="submission" date="2017-03" db="EMBL/GenBank/DDBJ databases">
        <title>Phytopthora megakarya and P. palmivora, two closely related causual agents of cacao black pod achieved similar genome size and gene model numbers by different mechanisms.</title>
        <authorList>
            <person name="Ali S."/>
            <person name="Shao J."/>
            <person name="Larry D.J."/>
            <person name="Kronmiller B."/>
            <person name="Shen D."/>
            <person name="Strem M.D."/>
            <person name="Melnick R.L."/>
            <person name="Guiltinan M.J."/>
            <person name="Tyler B.M."/>
            <person name="Meinhardt L.W."/>
            <person name="Bailey B.A."/>
        </authorList>
    </citation>
    <scope>NUCLEOTIDE SEQUENCE [LARGE SCALE GENOMIC DNA]</scope>
    <source>
        <strain evidence="2">zdho120</strain>
    </source>
</reference>
<dbReference type="AlphaFoldDB" id="A0A225VI30"/>
<dbReference type="OrthoDB" id="94889at2759"/>
<gene>
    <name evidence="1" type="ORF">PHMEG_00023667</name>
</gene>
<accession>A0A225VI30</accession>
<protein>
    <submittedName>
        <fullName evidence="1">Polyprotein</fullName>
    </submittedName>
</protein>
<dbReference type="Proteomes" id="UP000198211">
    <property type="component" value="Unassembled WGS sequence"/>
</dbReference>
<dbReference type="EMBL" id="NBNE01004967">
    <property type="protein sequence ID" value="OWZ04437.1"/>
    <property type="molecule type" value="Genomic_DNA"/>
</dbReference>
<comment type="caution">
    <text evidence="1">The sequence shown here is derived from an EMBL/GenBank/DDBJ whole genome shotgun (WGS) entry which is preliminary data.</text>
</comment>
<proteinExistence type="predicted"/>
<sequence length="102" mass="11328">MKGKYTVASVMATELLGFRELLGELNVILEVPMALRVDYQAALKQLDGEGASAKAKHIDTTYTKRGILKPEYFKGEKIPADLLTKALEAPRLTTLRSKIELH</sequence>
<keyword evidence="2" id="KW-1185">Reference proteome</keyword>
<organism evidence="1 2">
    <name type="scientific">Phytophthora megakarya</name>
    <dbReference type="NCBI Taxonomy" id="4795"/>
    <lineage>
        <taxon>Eukaryota</taxon>
        <taxon>Sar</taxon>
        <taxon>Stramenopiles</taxon>
        <taxon>Oomycota</taxon>
        <taxon>Peronosporomycetes</taxon>
        <taxon>Peronosporales</taxon>
        <taxon>Peronosporaceae</taxon>
        <taxon>Phytophthora</taxon>
    </lineage>
</organism>
<name>A0A225VI30_9STRA</name>
<evidence type="ECO:0000313" key="2">
    <source>
        <dbReference type="Proteomes" id="UP000198211"/>
    </source>
</evidence>